<name>A0ABQ6N9Z9_9STRA</name>
<organism evidence="3 4">
    <name type="scientific">Tetraparma gracilis</name>
    <dbReference type="NCBI Taxonomy" id="2962635"/>
    <lineage>
        <taxon>Eukaryota</taxon>
        <taxon>Sar</taxon>
        <taxon>Stramenopiles</taxon>
        <taxon>Ochrophyta</taxon>
        <taxon>Bolidophyceae</taxon>
        <taxon>Parmales</taxon>
        <taxon>Triparmaceae</taxon>
        <taxon>Tetraparma</taxon>
    </lineage>
</organism>
<dbReference type="Gene3D" id="1.10.10.10">
    <property type="entry name" value="Winged helix-like DNA-binding domain superfamily/Winged helix DNA-binding domain"/>
    <property type="match status" value="1"/>
</dbReference>
<evidence type="ECO:0000313" key="4">
    <source>
        <dbReference type="Proteomes" id="UP001165060"/>
    </source>
</evidence>
<dbReference type="InterPro" id="IPR014464">
    <property type="entry name" value="CvfB_fam"/>
</dbReference>
<feature type="chain" id="PRO_5046063811" description="Conserved virulence factor B-like winged helix domain-containing protein" evidence="1">
    <location>
        <begin position="20"/>
        <end position="172"/>
    </location>
</feature>
<proteinExistence type="predicted"/>
<evidence type="ECO:0000313" key="3">
    <source>
        <dbReference type="EMBL" id="GMI52520.1"/>
    </source>
</evidence>
<dbReference type="EMBL" id="BRYB01006593">
    <property type="protein sequence ID" value="GMI52520.1"/>
    <property type="molecule type" value="Genomic_DNA"/>
</dbReference>
<evidence type="ECO:0000256" key="1">
    <source>
        <dbReference type="SAM" id="SignalP"/>
    </source>
</evidence>
<comment type="caution">
    <text evidence="3">The sequence shown here is derived from an EMBL/GenBank/DDBJ whole genome shotgun (WGS) entry which is preliminary data.</text>
</comment>
<dbReference type="Proteomes" id="UP001165060">
    <property type="component" value="Unassembled WGS sequence"/>
</dbReference>
<feature type="domain" description="Conserved virulence factor B-like winged helix" evidence="2">
    <location>
        <begin position="104"/>
        <end position="157"/>
    </location>
</feature>
<keyword evidence="1" id="KW-0732">Signal</keyword>
<sequence>MAPGSSVVAEVLWFGPLGASVLLSPPPTPTEIPGPVATGLVLQSELALYREQRGGEGVMIGEVLTGFVGRVHPIPDDAEEGAMPKVDVSLRPLGAQGQTDAASRIMNALNDPYNDGVLQLGDRSPPEDISQSFPGMTKSVFKKAVGKLFKEGKIERPEKTSIRMAAAETSTT</sequence>
<accession>A0ABQ6N9Z9</accession>
<dbReference type="InterPro" id="IPR040764">
    <property type="entry name" value="CvfB_WH"/>
</dbReference>
<reference evidence="3 4" key="1">
    <citation type="journal article" date="2023" name="Commun. Biol.">
        <title>Genome analysis of Parmales, the sister group of diatoms, reveals the evolutionary specialization of diatoms from phago-mixotrophs to photoautotrophs.</title>
        <authorList>
            <person name="Ban H."/>
            <person name="Sato S."/>
            <person name="Yoshikawa S."/>
            <person name="Yamada K."/>
            <person name="Nakamura Y."/>
            <person name="Ichinomiya M."/>
            <person name="Sato N."/>
            <person name="Blanc-Mathieu R."/>
            <person name="Endo H."/>
            <person name="Kuwata A."/>
            <person name="Ogata H."/>
        </authorList>
    </citation>
    <scope>NUCLEOTIDE SEQUENCE [LARGE SCALE GENOMIC DNA]</scope>
</reference>
<dbReference type="Pfam" id="PF17783">
    <property type="entry name" value="WHD_CvfB"/>
    <property type="match status" value="1"/>
</dbReference>
<dbReference type="PANTHER" id="PTHR37296:SF1">
    <property type="entry name" value="CONSERVED VIRULENCE FACTOR B"/>
    <property type="match status" value="1"/>
</dbReference>
<dbReference type="InterPro" id="IPR036388">
    <property type="entry name" value="WH-like_DNA-bd_sf"/>
</dbReference>
<dbReference type="PANTHER" id="PTHR37296">
    <property type="entry name" value="CONSERVED VIRULENCE FACTOR B"/>
    <property type="match status" value="1"/>
</dbReference>
<keyword evidence="4" id="KW-1185">Reference proteome</keyword>
<gene>
    <name evidence="3" type="ORF">TeGR_g8369</name>
</gene>
<evidence type="ECO:0000259" key="2">
    <source>
        <dbReference type="Pfam" id="PF17783"/>
    </source>
</evidence>
<feature type="signal peptide" evidence="1">
    <location>
        <begin position="1"/>
        <end position="19"/>
    </location>
</feature>
<protein>
    <recommendedName>
        <fullName evidence="2">Conserved virulence factor B-like winged helix domain-containing protein</fullName>
    </recommendedName>
</protein>